<keyword evidence="1" id="KW-1133">Transmembrane helix</keyword>
<dbReference type="Pfam" id="PF20151">
    <property type="entry name" value="DUF6533"/>
    <property type="match status" value="1"/>
</dbReference>
<evidence type="ECO:0000259" key="2">
    <source>
        <dbReference type="Pfam" id="PF20151"/>
    </source>
</evidence>
<feature type="transmembrane region" description="Helical" evidence="1">
    <location>
        <begin position="123"/>
        <end position="146"/>
    </location>
</feature>
<dbReference type="Proteomes" id="UP000193067">
    <property type="component" value="Unassembled WGS sequence"/>
</dbReference>
<keyword evidence="4" id="KW-1185">Reference proteome</keyword>
<name>A0A1Y2J4Y0_TRAC3</name>
<sequence>MSGLQEILQGNVRDSLPLLTLVKCAGVLSSTLLLSEVLSTLEDEVALIWPSRWSLMKVIFLVNRYSPFIDTTLGLTVMLGTTDPKSCRAQFKALTCSYAVGSFFSELILVARTLALYNFARWVLVIMVAISLGVLIPGTVVCWTLLTRIEYPERMVLQITGCVPSVDDRSSWVLYMCILISETVVVSLTVRKMWQMFAGGTAHRSLLVWTMYRDGSLYYVLLLIVSIGNLCFMLLAPKAATSIMQMPLRVLHSTLCTRVLLNLRRVAARLSDMSLDEFNRRSHIAFEHTGADHHSVVNVELGTLDSESEDDYP</sequence>
<dbReference type="InterPro" id="IPR045340">
    <property type="entry name" value="DUF6533"/>
</dbReference>
<feature type="transmembrane region" description="Helical" evidence="1">
    <location>
        <begin position="172"/>
        <end position="190"/>
    </location>
</feature>
<protein>
    <recommendedName>
        <fullName evidence="2">DUF6533 domain-containing protein</fullName>
    </recommendedName>
</protein>
<reference evidence="3 4" key="1">
    <citation type="journal article" date="2015" name="Biotechnol. Biofuels">
        <title>Enhanced degradation of softwood versus hardwood by the white-rot fungus Pycnoporus coccineus.</title>
        <authorList>
            <person name="Couturier M."/>
            <person name="Navarro D."/>
            <person name="Chevret D."/>
            <person name="Henrissat B."/>
            <person name="Piumi F."/>
            <person name="Ruiz-Duenas F.J."/>
            <person name="Martinez A.T."/>
            <person name="Grigoriev I.V."/>
            <person name="Riley R."/>
            <person name="Lipzen A."/>
            <person name="Berrin J.G."/>
            <person name="Master E.R."/>
            <person name="Rosso M.N."/>
        </authorList>
    </citation>
    <scope>NUCLEOTIDE SEQUENCE [LARGE SCALE GENOMIC DNA]</scope>
    <source>
        <strain evidence="3 4">BRFM310</strain>
    </source>
</reference>
<gene>
    <name evidence="3" type="ORF">PYCCODRAFT_359075</name>
</gene>
<proteinExistence type="predicted"/>
<accession>A0A1Y2J4Y0</accession>
<organism evidence="3 4">
    <name type="scientific">Trametes coccinea (strain BRFM310)</name>
    <name type="common">Pycnoporus coccineus</name>
    <dbReference type="NCBI Taxonomy" id="1353009"/>
    <lineage>
        <taxon>Eukaryota</taxon>
        <taxon>Fungi</taxon>
        <taxon>Dikarya</taxon>
        <taxon>Basidiomycota</taxon>
        <taxon>Agaricomycotina</taxon>
        <taxon>Agaricomycetes</taxon>
        <taxon>Polyporales</taxon>
        <taxon>Polyporaceae</taxon>
        <taxon>Trametes</taxon>
    </lineage>
</organism>
<keyword evidence="1" id="KW-0472">Membrane</keyword>
<dbReference type="OrthoDB" id="3350812at2759"/>
<dbReference type="AlphaFoldDB" id="A0A1Y2J4Y0"/>
<feature type="transmembrane region" description="Helical" evidence="1">
    <location>
        <begin position="98"/>
        <end position="117"/>
    </location>
</feature>
<dbReference type="EMBL" id="KZ084087">
    <property type="protein sequence ID" value="OSD07864.1"/>
    <property type="molecule type" value="Genomic_DNA"/>
</dbReference>
<evidence type="ECO:0000313" key="3">
    <source>
        <dbReference type="EMBL" id="OSD07864.1"/>
    </source>
</evidence>
<keyword evidence="1" id="KW-0812">Transmembrane</keyword>
<feature type="domain" description="DUF6533" evidence="2">
    <location>
        <begin position="29"/>
        <end position="69"/>
    </location>
</feature>
<evidence type="ECO:0000256" key="1">
    <source>
        <dbReference type="SAM" id="Phobius"/>
    </source>
</evidence>
<evidence type="ECO:0000313" key="4">
    <source>
        <dbReference type="Proteomes" id="UP000193067"/>
    </source>
</evidence>
<feature type="transmembrane region" description="Helical" evidence="1">
    <location>
        <begin position="216"/>
        <end position="236"/>
    </location>
</feature>